<keyword evidence="5" id="KW-1185">Reference proteome</keyword>
<dbReference type="Gene3D" id="3.60.15.10">
    <property type="entry name" value="Ribonuclease Z/Hydroxyacylglutathione hydrolase-like"/>
    <property type="match status" value="1"/>
</dbReference>
<comment type="caution">
    <text evidence="4">The sequence shown here is derived from an EMBL/GenBank/DDBJ whole genome shotgun (WGS) entry which is preliminary data.</text>
</comment>
<proteinExistence type="predicted"/>
<dbReference type="InterPro" id="IPR036866">
    <property type="entry name" value="RibonucZ/Hydroxyglut_hydro"/>
</dbReference>
<protein>
    <submittedName>
        <fullName evidence="4">MBL fold metallo-hydrolase</fullName>
    </submittedName>
</protein>
<dbReference type="SUPFAM" id="SSF56281">
    <property type="entry name" value="Metallo-hydrolase/oxidoreductase"/>
    <property type="match status" value="1"/>
</dbReference>
<dbReference type="RefSeq" id="WP_131029291.1">
    <property type="nucleotide sequence ID" value="NZ_SIXF01000004.1"/>
</dbReference>
<reference evidence="4 5" key="1">
    <citation type="submission" date="2019-02" db="EMBL/GenBank/DDBJ databases">
        <title>Pedobacter kyonggii whole genome sequence analysis.</title>
        <authorList>
            <person name="Dahal R.H."/>
        </authorList>
    </citation>
    <scope>NUCLEOTIDE SEQUENCE [LARGE SCALE GENOMIC DNA]</scope>
    <source>
        <strain evidence="4 5">K-4-11-1</strain>
    </source>
</reference>
<name>A0A4Q9HFB5_9SPHI</name>
<dbReference type="Gene3D" id="3.40.50.10890">
    <property type="match status" value="1"/>
</dbReference>
<evidence type="ECO:0000313" key="5">
    <source>
        <dbReference type="Proteomes" id="UP000291819"/>
    </source>
</evidence>
<evidence type="ECO:0000256" key="1">
    <source>
        <dbReference type="ARBA" id="ARBA00022801"/>
    </source>
</evidence>
<gene>
    <name evidence="4" type="ORF">EYS08_06755</name>
</gene>
<feature type="domain" description="Beta-Casp" evidence="3">
    <location>
        <begin position="265"/>
        <end position="385"/>
    </location>
</feature>
<dbReference type="Pfam" id="PF10996">
    <property type="entry name" value="Beta-Casp"/>
    <property type="match status" value="1"/>
</dbReference>
<keyword evidence="1 4" id="KW-0378">Hydrolase</keyword>
<dbReference type="InterPro" id="IPR011108">
    <property type="entry name" value="RMMBL"/>
</dbReference>
<accession>A0A4Q9HFB5</accession>
<dbReference type="InterPro" id="IPR050698">
    <property type="entry name" value="MBL"/>
</dbReference>
<dbReference type="SMART" id="SM00849">
    <property type="entry name" value="Lactamase_B"/>
    <property type="match status" value="1"/>
</dbReference>
<dbReference type="Pfam" id="PF07521">
    <property type="entry name" value="RMMBL"/>
    <property type="match status" value="1"/>
</dbReference>
<dbReference type="Pfam" id="PF00753">
    <property type="entry name" value="Lactamase_B"/>
    <property type="match status" value="1"/>
</dbReference>
<feature type="domain" description="Metallo-beta-lactamase" evidence="2">
    <location>
        <begin position="31"/>
        <end position="249"/>
    </location>
</feature>
<dbReference type="PANTHER" id="PTHR11203">
    <property type="entry name" value="CLEAVAGE AND POLYADENYLATION SPECIFICITY FACTOR FAMILY MEMBER"/>
    <property type="match status" value="1"/>
</dbReference>
<sequence length="487" mass="54144">MQHRFKSDQGGSTENATGVYLASFGAAQTVTGSKHILYTPDVDILIDCGLFQGIKSLRIKNWEAPGFEIERIGALCLTHAHLDHCGYIPRLVGAGYRGKIYMTAPTRELTELILRDSAKIQEEDAWKANRYGYSKHHPAKPLYTLTDVERCLHQFVTIEPGVEINIAKQVSMKYMLSGHIPGACSITFTVSDKKVLFSGDIGRTHSAFLDAPQHGAPADVIIMESTYGDRLHGTQEAESELEDAINSTLEIGGNVMIPCFAVGRAQEIIRILYLLKQAGKIPLSLPVYLDSPMAAAASEILLRYPEWSTLSENECRMMMKGLIINEKHENTIGIIKNKKSKIIIAGSGMLSGGRILEYLKHYAGDKRNCLILSGFQAEGTRGRALLEKTHEIRIDGQYFPVRARTVSLNNLSAHADQHELIEWLKSSSKKETQVFLVHGEPGAQESLRVKIRVTLGFEARIIREDEKMKLFDILNALAKKKTSKLAK</sequence>
<organism evidence="4 5">
    <name type="scientific">Pedobacter kyonggii</name>
    <dbReference type="NCBI Taxonomy" id="1926871"/>
    <lineage>
        <taxon>Bacteria</taxon>
        <taxon>Pseudomonadati</taxon>
        <taxon>Bacteroidota</taxon>
        <taxon>Sphingobacteriia</taxon>
        <taxon>Sphingobacteriales</taxon>
        <taxon>Sphingobacteriaceae</taxon>
        <taxon>Pedobacter</taxon>
    </lineage>
</organism>
<dbReference type="SMART" id="SM01027">
    <property type="entry name" value="Beta-Casp"/>
    <property type="match status" value="1"/>
</dbReference>
<dbReference type="PANTHER" id="PTHR11203:SF37">
    <property type="entry name" value="INTEGRATOR COMPLEX SUBUNIT 11"/>
    <property type="match status" value="1"/>
</dbReference>
<evidence type="ECO:0000259" key="3">
    <source>
        <dbReference type="SMART" id="SM01027"/>
    </source>
</evidence>
<dbReference type="CDD" id="cd16295">
    <property type="entry name" value="TTHA0252-CPSF-like_MBL-fold"/>
    <property type="match status" value="1"/>
</dbReference>
<evidence type="ECO:0000259" key="2">
    <source>
        <dbReference type="SMART" id="SM00849"/>
    </source>
</evidence>
<dbReference type="InterPro" id="IPR001279">
    <property type="entry name" value="Metallo-B-lactamas"/>
</dbReference>
<dbReference type="EMBL" id="SIXF01000004">
    <property type="protein sequence ID" value="TBO43644.1"/>
    <property type="molecule type" value="Genomic_DNA"/>
</dbReference>
<evidence type="ECO:0000313" key="4">
    <source>
        <dbReference type="EMBL" id="TBO43644.1"/>
    </source>
</evidence>
<dbReference type="GO" id="GO:0016787">
    <property type="term" value="F:hydrolase activity"/>
    <property type="evidence" value="ECO:0007669"/>
    <property type="project" value="UniProtKB-KW"/>
</dbReference>
<dbReference type="Proteomes" id="UP000291819">
    <property type="component" value="Unassembled WGS sequence"/>
</dbReference>
<dbReference type="OrthoDB" id="9803916at2"/>
<dbReference type="InterPro" id="IPR022712">
    <property type="entry name" value="Beta_Casp"/>
</dbReference>
<dbReference type="AlphaFoldDB" id="A0A4Q9HFB5"/>
<dbReference type="GO" id="GO:0004521">
    <property type="term" value="F:RNA endonuclease activity"/>
    <property type="evidence" value="ECO:0007669"/>
    <property type="project" value="TreeGrafter"/>
</dbReference>